<name>A0A1H3DAR1_9RHOB</name>
<dbReference type="GO" id="GO:0022857">
    <property type="term" value="F:transmembrane transporter activity"/>
    <property type="evidence" value="ECO:0007669"/>
    <property type="project" value="InterPro"/>
</dbReference>
<evidence type="ECO:0000256" key="5">
    <source>
        <dbReference type="ARBA" id="ARBA00022989"/>
    </source>
</evidence>
<dbReference type="Proteomes" id="UP000199441">
    <property type="component" value="Unassembled WGS sequence"/>
</dbReference>
<evidence type="ECO:0000256" key="1">
    <source>
        <dbReference type="ARBA" id="ARBA00004162"/>
    </source>
</evidence>
<dbReference type="InterPro" id="IPR003400">
    <property type="entry name" value="ExbD"/>
</dbReference>
<dbReference type="GO" id="GO:0005886">
    <property type="term" value="C:plasma membrane"/>
    <property type="evidence" value="ECO:0007669"/>
    <property type="project" value="UniProtKB-SubCell"/>
</dbReference>
<keyword evidence="3" id="KW-1003">Cell membrane</keyword>
<comment type="subcellular location">
    <subcellularLocation>
        <location evidence="1">Cell membrane</location>
        <topology evidence="1">Single-pass membrane protein</topology>
    </subcellularLocation>
    <subcellularLocation>
        <location evidence="7">Cell membrane</location>
        <topology evidence="7">Single-pass type II membrane protein</topology>
    </subcellularLocation>
</comment>
<protein>
    <submittedName>
        <fullName evidence="8">Biopolymer transport protein ExbD</fullName>
    </submittedName>
</protein>
<evidence type="ECO:0000256" key="3">
    <source>
        <dbReference type="ARBA" id="ARBA00022475"/>
    </source>
</evidence>
<sequence>MSMIRSLPQSNRARRYGFSFTPLADAMFQLLVFFMLTSSLAPYSLMTLTPGSAGNISAAGAAPDARQNATDKERVAIWSVGRGTLRAGGDKVDLGDIHGLVDPLINEGLDRVVLLTGRSATVQDVAAVLEALTLARVPTVQVVAGSAE</sequence>
<comment type="similarity">
    <text evidence="2 7">Belongs to the ExbD/TolR family.</text>
</comment>
<keyword evidence="9" id="KW-1185">Reference proteome</keyword>
<gene>
    <name evidence="8" type="ORF">SAMN04488001_0083</name>
</gene>
<proteinExistence type="inferred from homology"/>
<dbReference type="Pfam" id="PF02472">
    <property type="entry name" value="ExbD"/>
    <property type="match status" value="1"/>
</dbReference>
<dbReference type="AlphaFoldDB" id="A0A1H3DAR1"/>
<evidence type="ECO:0000256" key="7">
    <source>
        <dbReference type="RuleBase" id="RU003879"/>
    </source>
</evidence>
<dbReference type="RefSeq" id="WP_089948900.1">
    <property type="nucleotide sequence ID" value="NZ_FNOI01000010.1"/>
</dbReference>
<evidence type="ECO:0000313" key="9">
    <source>
        <dbReference type="Proteomes" id="UP000199441"/>
    </source>
</evidence>
<keyword evidence="6" id="KW-0472">Membrane</keyword>
<evidence type="ECO:0000256" key="2">
    <source>
        <dbReference type="ARBA" id="ARBA00005811"/>
    </source>
</evidence>
<reference evidence="9" key="1">
    <citation type="submission" date="2016-10" db="EMBL/GenBank/DDBJ databases">
        <authorList>
            <person name="Varghese N."/>
            <person name="Submissions S."/>
        </authorList>
    </citation>
    <scope>NUCLEOTIDE SEQUENCE [LARGE SCALE GENOMIC DNA]</scope>
    <source>
        <strain evidence="9">DSM 26922</strain>
    </source>
</reference>
<accession>A0A1H3DAR1</accession>
<dbReference type="GO" id="GO:0015031">
    <property type="term" value="P:protein transport"/>
    <property type="evidence" value="ECO:0007669"/>
    <property type="project" value="UniProtKB-KW"/>
</dbReference>
<keyword evidence="5" id="KW-1133">Transmembrane helix</keyword>
<evidence type="ECO:0000313" key="8">
    <source>
        <dbReference type="EMBL" id="SDX63390.1"/>
    </source>
</evidence>
<organism evidence="8 9">
    <name type="scientific">Litoreibacter albidus</name>
    <dbReference type="NCBI Taxonomy" id="670155"/>
    <lineage>
        <taxon>Bacteria</taxon>
        <taxon>Pseudomonadati</taxon>
        <taxon>Pseudomonadota</taxon>
        <taxon>Alphaproteobacteria</taxon>
        <taxon>Rhodobacterales</taxon>
        <taxon>Roseobacteraceae</taxon>
        <taxon>Litoreibacter</taxon>
    </lineage>
</organism>
<evidence type="ECO:0000256" key="6">
    <source>
        <dbReference type="ARBA" id="ARBA00023136"/>
    </source>
</evidence>
<keyword evidence="7" id="KW-0653">Protein transport</keyword>
<dbReference type="EMBL" id="FNOI01000010">
    <property type="protein sequence ID" value="SDX63390.1"/>
    <property type="molecule type" value="Genomic_DNA"/>
</dbReference>
<keyword evidence="7" id="KW-0813">Transport</keyword>
<keyword evidence="4 7" id="KW-0812">Transmembrane</keyword>
<dbReference type="STRING" id="670155.SAMN04488001_0083"/>
<dbReference type="OrthoDB" id="7851776at2"/>
<evidence type="ECO:0000256" key="4">
    <source>
        <dbReference type="ARBA" id="ARBA00022692"/>
    </source>
</evidence>